<evidence type="ECO:0000259" key="1">
    <source>
        <dbReference type="Pfam" id="PF18942"/>
    </source>
</evidence>
<comment type="caution">
    <text evidence="2">The sequence shown here is derived from an EMBL/GenBank/DDBJ whole genome shotgun (WGS) entry which is preliminary data.</text>
</comment>
<reference evidence="2 3" key="1">
    <citation type="submission" date="2014-04" db="EMBL/GenBank/DDBJ databases">
        <title>Aquimarina sp. 22II-S11-z7 Genome Sequencing.</title>
        <authorList>
            <person name="Lai Q."/>
        </authorList>
    </citation>
    <scope>NUCLEOTIDE SEQUENCE [LARGE SCALE GENOMIC DNA]</scope>
    <source>
        <strain evidence="2 3">22II-S11-z7</strain>
    </source>
</reference>
<dbReference type="OrthoDB" id="1492759at2"/>
<evidence type="ECO:0000313" key="2">
    <source>
        <dbReference type="EMBL" id="EZH75157.1"/>
    </source>
</evidence>
<name>A0A023BYK3_9FLAO</name>
<dbReference type="STRING" id="1317122.ATO12_10560"/>
<dbReference type="AlphaFoldDB" id="A0A023BYK3"/>
<dbReference type="InterPro" id="IPR043744">
    <property type="entry name" value="DUF5689"/>
</dbReference>
<organism evidence="2 3">
    <name type="scientific">Aquimarina atlantica</name>
    <dbReference type="NCBI Taxonomy" id="1317122"/>
    <lineage>
        <taxon>Bacteria</taxon>
        <taxon>Pseudomonadati</taxon>
        <taxon>Bacteroidota</taxon>
        <taxon>Flavobacteriia</taxon>
        <taxon>Flavobacteriales</taxon>
        <taxon>Flavobacteriaceae</taxon>
        <taxon>Aquimarina</taxon>
    </lineage>
</organism>
<feature type="domain" description="DUF5689" evidence="1">
    <location>
        <begin position="66"/>
        <end position="272"/>
    </location>
</feature>
<accession>A0A023BYK3</accession>
<dbReference type="Proteomes" id="UP000023541">
    <property type="component" value="Unassembled WGS sequence"/>
</dbReference>
<protein>
    <recommendedName>
        <fullName evidence="1">DUF5689 domain-containing protein</fullName>
    </recommendedName>
</protein>
<dbReference type="PROSITE" id="PS51257">
    <property type="entry name" value="PROKAR_LIPOPROTEIN"/>
    <property type="match status" value="1"/>
</dbReference>
<proteinExistence type="predicted"/>
<gene>
    <name evidence="2" type="ORF">ATO12_10560</name>
</gene>
<dbReference type="NCBIfam" id="NF038128">
    <property type="entry name" value="choice_anch_J"/>
    <property type="match status" value="1"/>
</dbReference>
<dbReference type="eggNOG" id="COG4085">
    <property type="taxonomic scope" value="Bacteria"/>
</dbReference>
<keyword evidence="3" id="KW-1185">Reference proteome</keyword>
<dbReference type="RefSeq" id="WP_034240327.1">
    <property type="nucleotide sequence ID" value="NZ_AQRA01000002.1"/>
</dbReference>
<evidence type="ECO:0000313" key="3">
    <source>
        <dbReference type="Proteomes" id="UP000023541"/>
    </source>
</evidence>
<dbReference type="Pfam" id="PF18942">
    <property type="entry name" value="DUF5689"/>
    <property type="match status" value="1"/>
</dbReference>
<dbReference type="EMBL" id="AQRA01000002">
    <property type="protein sequence ID" value="EZH75157.1"/>
    <property type="molecule type" value="Genomic_DNA"/>
</dbReference>
<sequence length="464" mass="51255">MNTKNFFWILIVSCTIVACSPEDEFKISPVTIDEPQIEGTLITIDAILGILGQKLIEDGENAKVVFEDTNNFIQGYVVSSDKASNFFKELVLQDKHTNPSAGVRVLIDDNPLYTTYEFGRKVYIKLNGLSLGIENGIPTLGISEGNTIGAIPSFSIEEVVIRSTETAAITPLEITIEDFTDKLVNVYIKVNHIQFTKNLILEDNTFTFAAENHDKFDGERIVESCTTGRNTILSTSTFSDFKGLKLPNQQGSFEGILTKNFLGNSYNLVLNDPLGLVFDNETRCDPIVLECPAVLEGTTIVFEEDFTDLKIGDLEDLGWTNSNITGGKLKYKTGNFGENQYAQITGYRSKESLYEVWFITPDIDISTSTDEVLYFDLQAGYDNGNILEVFATDNFTGDPTTTSWAKLDAMIPRGPLNAFGNSTPAGPIGLSCLEGTIRIGFRYIGGDPRATTRYHIDNIKITGK</sequence>